<dbReference type="InterPro" id="IPR033120">
    <property type="entry name" value="HOTDOG_ACOT"/>
</dbReference>
<accession>A0A934W193</accession>
<evidence type="ECO:0000313" key="5">
    <source>
        <dbReference type="EMBL" id="MBK4734936.1"/>
    </source>
</evidence>
<sequence>MTPNAQASLKRPRAVTLRFLAEPTDVNFGGKVHGGAVMKWIDQAGYACAVGWSGYYCVTVYVGGIRFHKPIFIGQIVEVNAKVVHTGTSSMHIAIDVFATDPRTAGRKTTTSCLIVFVAVDGGGDTVPVPAWLPESEEDKRLEQYAKHMARVRKEQDEGMSAAASDEG</sequence>
<dbReference type="RefSeq" id="WP_200591703.1">
    <property type="nucleotide sequence ID" value="NZ_JAEPBG010000003.1"/>
</dbReference>
<dbReference type="InterPro" id="IPR040170">
    <property type="entry name" value="Cytosol_ACT"/>
</dbReference>
<evidence type="ECO:0000256" key="1">
    <source>
        <dbReference type="ARBA" id="ARBA00010458"/>
    </source>
</evidence>
<dbReference type="Gene3D" id="3.10.129.10">
    <property type="entry name" value="Hotdog Thioesterase"/>
    <property type="match status" value="1"/>
</dbReference>
<dbReference type="CDD" id="cd03442">
    <property type="entry name" value="BFIT_BACH"/>
    <property type="match status" value="1"/>
</dbReference>
<dbReference type="EMBL" id="JAEPBG010000003">
    <property type="protein sequence ID" value="MBK4734936.1"/>
    <property type="molecule type" value="Genomic_DNA"/>
</dbReference>
<evidence type="ECO:0000313" key="6">
    <source>
        <dbReference type="Proteomes" id="UP000622890"/>
    </source>
</evidence>
<protein>
    <submittedName>
        <fullName evidence="5">Acyl-CoA thioesterase</fullName>
    </submittedName>
</protein>
<dbReference type="PROSITE" id="PS51770">
    <property type="entry name" value="HOTDOG_ACOT"/>
    <property type="match status" value="1"/>
</dbReference>
<comment type="caution">
    <text evidence="5">The sequence shown here is derived from an EMBL/GenBank/DDBJ whole genome shotgun (WGS) entry which is preliminary data.</text>
</comment>
<dbReference type="Proteomes" id="UP000622890">
    <property type="component" value="Unassembled WGS sequence"/>
</dbReference>
<dbReference type="InterPro" id="IPR029069">
    <property type="entry name" value="HotDog_dom_sf"/>
</dbReference>
<evidence type="ECO:0000256" key="2">
    <source>
        <dbReference type="ARBA" id="ARBA00022801"/>
    </source>
</evidence>
<proteinExistence type="inferred from homology"/>
<reference evidence="5" key="1">
    <citation type="submission" date="2021-01" db="EMBL/GenBank/DDBJ databases">
        <title>Genome sequence of strain Noviherbaspirillum sp. DKR-6.</title>
        <authorList>
            <person name="Chaudhary D.K."/>
        </authorList>
    </citation>
    <scope>NUCLEOTIDE SEQUENCE</scope>
    <source>
        <strain evidence="5">DKR-6</strain>
    </source>
</reference>
<organism evidence="5 6">
    <name type="scientific">Noviherbaspirillum pedocola</name>
    <dbReference type="NCBI Taxonomy" id="2801341"/>
    <lineage>
        <taxon>Bacteria</taxon>
        <taxon>Pseudomonadati</taxon>
        <taxon>Pseudomonadota</taxon>
        <taxon>Betaproteobacteria</taxon>
        <taxon>Burkholderiales</taxon>
        <taxon>Oxalobacteraceae</taxon>
        <taxon>Noviherbaspirillum</taxon>
    </lineage>
</organism>
<dbReference type="PANTHER" id="PTHR11049:SF16">
    <property type="entry name" value="PROTEIN VDLD"/>
    <property type="match status" value="1"/>
</dbReference>
<gene>
    <name evidence="5" type="ORF">JJB74_09990</name>
</gene>
<evidence type="ECO:0000256" key="3">
    <source>
        <dbReference type="PROSITE-ProRule" id="PRU01106"/>
    </source>
</evidence>
<keyword evidence="2 3" id="KW-0378">Hydrolase</keyword>
<keyword evidence="6" id="KW-1185">Reference proteome</keyword>
<dbReference type="AlphaFoldDB" id="A0A934W193"/>
<dbReference type="InterPro" id="IPR006683">
    <property type="entry name" value="Thioestr_dom"/>
</dbReference>
<dbReference type="PANTHER" id="PTHR11049">
    <property type="entry name" value="ACYL COENZYME A THIOESTER HYDROLASE"/>
    <property type="match status" value="1"/>
</dbReference>
<dbReference type="Pfam" id="PF03061">
    <property type="entry name" value="4HBT"/>
    <property type="match status" value="1"/>
</dbReference>
<feature type="domain" description="HotDog ACOT-type" evidence="4">
    <location>
        <begin position="11"/>
        <end position="123"/>
    </location>
</feature>
<dbReference type="SUPFAM" id="SSF54637">
    <property type="entry name" value="Thioesterase/thiol ester dehydrase-isomerase"/>
    <property type="match status" value="1"/>
</dbReference>
<name>A0A934W193_9BURK</name>
<comment type="similarity">
    <text evidence="1">Belongs to the acyl coenzyme A hydrolase family.</text>
</comment>
<dbReference type="GO" id="GO:0052816">
    <property type="term" value="F:long-chain fatty acyl-CoA hydrolase activity"/>
    <property type="evidence" value="ECO:0007669"/>
    <property type="project" value="TreeGrafter"/>
</dbReference>
<dbReference type="GO" id="GO:0005829">
    <property type="term" value="C:cytosol"/>
    <property type="evidence" value="ECO:0007669"/>
    <property type="project" value="TreeGrafter"/>
</dbReference>
<dbReference type="GO" id="GO:0006637">
    <property type="term" value="P:acyl-CoA metabolic process"/>
    <property type="evidence" value="ECO:0007669"/>
    <property type="project" value="TreeGrafter"/>
</dbReference>
<evidence type="ECO:0000259" key="4">
    <source>
        <dbReference type="PROSITE" id="PS51770"/>
    </source>
</evidence>